<proteinExistence type="predicted"/>
<comment type="caution">
    <text evidence="2">The sequence shown here is derived from an EMBL/GenBank/DDBJ whole genome shotgun (WGS) entry which is preliminary data.</text>
</comment>
<evidence type="ECO:0000259" key="1">
    <source>
        <dbReference type="Pfam" id="PF19081"/>
    </source>
</evidence>
<accession>A0A553C6X5</accession>
<gene>
    <name evidence="2" type="ORF">FNW17_14375</name>
</gene>
<evidence type="ECO:0000313" key="3">
    <source>
        <dbReference type="Proteomes" id="UP000318585"/>
    </source>
</evidence>
<protein>
    <recommendedName>
        <fullName evidence="1">Ig-like domain-containing protein</fullName>
    </recommendedName>
</protein>
<reference evidence="2 3" key="1">
    <citation type="submission" date="2019-07" db="EMBL/GenBank/DDBJ databases">
        <title>Novel species of Flavobacterium.</title>
        <authorList>
            <person name="Liu Q."/>
            <person name="Xin Y.-H."/>
        </authorList>
    </citation>
    <scope>NUCLEOTIDE SEQUENCE [LARGE SCALE GENOMIC DNA]</scope>
    <source>
        <strain evidence="2 3">LB3P56</strain>
    </source>
</reference>
<evidence type="ECO:0000313" key="2">
    <source>
        <dbReference type="EMBL" id="TRX16162.1"/>
    </source>
</evidence>
<dbReference type="Pfam" id="PF19081">
    <property type="entry name" value="Ig_7"/>
    <property type="match status" value="1"/>
</dbReference>
<organism evidence="2 3">
    <name type="scientific">Flavobacterium franklandianum</name>
    <dbReference type="NCBI Taxonomy" id="2594430"/>
    <lineage>
        <taxon>Bacteria</taxon>
        <taxon>Pseudomonadati</taxon>
        <taxon>Bacteroidota</taxon>
        <taxon>Flavobacteriia</taxon>
        <taxon>Flavobacteriales</taxon>
        <taxon>Flavobacteriaceae</taxon>
        <taxon>Flavobacterium</taxon>
    </lineage>
</organism>
<feature type="domain" description="Ig-like" evidence="1">
    <location>
        <begin position="872"/>
        <end position="948"/>
    </location>
</feature>
<dbReference type="Proteomes" id="UP000318585">
    <property type="component" value="Unassembled WGS sequence"/>
</dbReference>
<name>A0A553C6X5_9FLAO</name>
<dbReference type="AlphaFoldDB" id="A0A553C6X5"/>
<dbReference type="InterPro" id="IPR044023">
    <property type="entry name" value="Ig_7"/>
</dbReference>
<dbReference type="EMBL" id="VJZR01000017">
    <property type="protein sequence ID" value="TRX16162.1"/>
    <property type="molecule type" value="Genomic_DNA"/>
</dbReference>
<dbReference type="OrthoDB" id="599464at2"/>
<sequence>MKNLYFKSINYKPQYLIILIALLFGNVFTAEAQVKKAYTQRTSSYTPTKKIYNIQGDFTMLGNTNLTPQSYTNTVNNNTSQMMYVDVDGNPNTWNSSSSTLALSTENGADPTCSKIIFAGLYWTGKSCPNSTFTADKTVPSYTQSINDNLNVTHNNNISNTNYTLTVSRNNPNPSNTNTSPIYTFTNGTNSYVFNYTNTTSPTTVTLSVNGGAVVNVPVTIVISGTTAIATLTTPYVIANGTINLTIKSLTRSTSITQSNNTAVRNTSLASVNVSGTVTSTTITKTFDKRKILLKGPGASIDTTLTANVNDIYYPSGSDDDIYTAYAEVTSYVRSHGIGVYTAADIALLEGNPGGTGYSGGWGMIVIYENSKMKYRDVTVFDGYAYVQASNTTGFTLPVSGFNTVQTGNVGLKLGLMASEGDVNFTGDYFQIQKVSDASYMSLSHSGNSATNFFNSSIIVGGARNPNLQNNTGVDFSMFTIPNAGNSVITNNQTSVNFKFGTSGDTYSIFAIAMAVDAYTPVAEAILAGSSLNGVPVLGSISSVLPGDEIGIKTNIFNKGTEAINNTKLIIPIPYMVDFVPGSLTKNVNFSPLPSPNNYYFDPSLGPKGSIVFDLGTLPLPVNPDTILADFSFKVKVTTDCSILKNAACSQFVSISGNIGGTGATTGINFSNKPFYVGFNQTGNCLGEPILNPLNISVNATNYVNQNCQNTPPIRNFVFCNPDSSIPITDINSGFPSGSRFFNQDGTIEYTISNPFPTTPGSVEYYALPPGAAVECNFLFTITVTNVSTTPVTVSNIEYCKGATAIPLSATATVHTPPYTLYYFTSETGTPQLSITPSTDTVGSITYWVAEAASGTCIGPKVPIIVTTNDNPAAPTCNGEQTVCEASPIQTLTATATGQNITWYTEATGGALVTSPTLNTVGSITYYAQASNGTCSSLTRTPVKLTINATPAAPVVTVVNNCESSVLTASNYTGDLLWSNNATTASITVTDTAIYTVKQTTANGCISALGSGTSAPKPKPVQPTLACYESASFDTATCAWIVTG</sequence>
<keyword evidence="3" id="KW-1185">Reference proteome</keyword>
<dbReference type="RefSeq" id="WP_144072003.1">
    <property type="nucleotide sequence ID" value="NZ_VJZR01000017.1"/>
</dbReference>
<feature type="non-terminal residue" evidence="2">
    <location>
        <position position="1044"/>
    </location>
</feature>